<dbReference type="InterPro" id="IPR036264">
    <property type="entry name" value="Bact_exopeptidase_dim_dom"/>
</dbReference>
<dbReference type="InterPro" id="IPR002933">
    <property type="entry name" value="Peptidase_M20"/>
</dbReference>
<evidence type="ECO:0000313" key="3">
    <source>
        <dbReference type="Proteomes" id="UP001589667"/>
    </source>
</evidence>
<dbReference type="EMBL" id="JBHMBL010000001">
    <property type="protein sequence ID" value="MFB9640670.1"/>
    <property type="molecule type" value="Genomic_DNA"/>
</dbReference>
<evidence type="ECO:0000259" key="1">
    <source>
        <dbReference type="Pfam" id="PF07687"/>
    </source>
</evidence>
<organism evidence="2 3">
    <name type="scientific">Agromyces lapidis</name>
    <dbReference type="NCBI Taxonomy" id="279574"/>
    <lineage>
        <taxon>Bacteria</taxon>
        <taxon>Bacillati</taxon>
        <taxon>Actinomycetota</taxon>
        <taxon>Actinomycetes</taxon>
        <taxon>Micrococcales</taxon>
        <taxon>Microbacteriaceae</taxon>
        <taxon>Agromyces</taxon>
    </lineage>
</organism>
<reference evidence="2 3" key="1">
    <citation type="submission" date="2024-09" db="EMBL/GenBank/DDBJ databases">
        <authorList>
            <person name="Sun Q."/>
            <person name="Mori K."/>
        </authorList>
    </citation>
    <scope>NUCLEOTIDE SEQUENCE [LARGE SCALE GENOMIC DNA]</scope>
    <source>
        <strain evidence="2 3">JCM 14321</strain>
    </source>
</reference>
<keyword evidence="3" id="KW-1185">Reference proteome</keyword>
<proteinExistence type="predicted"/>
<dbReference type="InterPro" id="IPR017439">
    <property type="entry name" value="Amidohydrolase"/>
</dbReference>
<dbReference type="PIRSF" id="PIRSF005962">
    <property type="entry name" value="Pept_M20D_amidohydro"/>
    <property type="match status" value="1"/>
</dbReference>
<dbReference type="Pfam" id="PF07687">
    <property type="entry name" value="M20_dimer"/>
    <property type="match status" value="1"/>
</dbReference>
<dbReference type="InterPro" id="IPR011650">
    <property type="entry name" value="Peptidase_M20_dimer"/>
</dbReference>
<protein>
    <submittedName>
        <fullName evidence="2">Amidohydrolase</fullName>
    </submittedName>
</protein>
<gene>
    <name evidence="2" type="ORF">ACFFQV_00065</name>
</gene>
<dbReference type="Gene3D" id="3.40.630.10">
    <property type="entry name" value="Zn peptidases"/>
    <property type="match status" value="1"/>
</dbReference>
<evidence type="ECO:0000313" key="2">
    <source>
        <dbReference type="EMBL" id="MFB9640670.1"/>
    </source>
</evidence>
<sequence length="409" mass="41825">MPLDLGAVYRDLHANPELSFQEHRTAGLVAEILTSLELEVTTGIGGTGVTGVLANGPGPTVLLRADMDGLPVLEATGLPYASTARSTDPDGNDVPVMHACGHDVHVTCLLGATERLVADRAAWSGTLVVLFQPAEEQGGGAEAMVADGLYDRVPAPDVVLGQHVAPLPAGFVGLRPGPAMAAADSLSVLVHGTGGHGSRPEATVDPVLLAAAITVRLQGIVAREIAATDAAVVTVGQLHAGTKNNIIPAEAKLGLSVRTFDESVREKVVAAIERIAKGEATASGAPREPELVFEERFPLTVNEPAASERTAAALRGALGEQRVFDPGVVSGSEDVGVLATAAGAPLVYWLLGGFDPARFDPAALAAGRLPDDLPSNHSPHFAPVIDPTLEVGVTALVAAAREWLGAGAA</sequence>
<dbReference type="SUPFAM" id="SSF55031">
    <property type="entry name" value="Bacterial exopeptidase dimerisation domain"/>
    <property type="match status" value="1"/>
</dbReference>
<dbReference type="Gene3D" id="3.30.70.360">
    <property type="match status" value="1"/>
</dbReference>
<dbReference type="RefSeq" id="WP_157423884.1">
    <property type="nucleotide sequence ID" value="NZ_BAAANI010000008.1"/>
</dbReference>
<dbReference type="PANTHER" id="PTHR11014">
    <property type="entry name" value="PEPTIDASE M20 FAMILY MEMBER"/>
    <property type="match status" value="1"/>
</dbReference>
<feature type="domain" description="Peptidase M20 dimerisation" evidence="1">
    <location>
        <begin position="188"/>
        <end position="279"/>
    </location>
</feature>
<name>A0ABV5SK05_9MICO</name>
<comment type="caution">
    <text evidence="2">The sequence shown here is derived from an EMBL/GenBank/DDBJ whole genome shotgun (WGS) entry which is preliminary data.</text>
</comment>
<dbReference type="PANTHER" id="PTHR11014:SF63">
    <property type="entry name" value="METALLOPEPTIDASE, PUTATIVE (AFU_ORTHOLOGUE AFUA_6G09600)-RELATED"/>
    <property type="match status" value="1"/>
</dbReference>
<dbReference type="Pfam" id="PF01546">
    <property type="entry name" value="Peptidase_M20"/>
    <property type="match status" value="1"/>
</dbReference>
<dbReference type="Proteomes" id="UP001589667">
    <property type="component" value="Unassembled WGS sequence"/>
</dbReference>
<dbReference type="SUPFAM" id="SSF53187">
    <property type="entry name" value="Zn-dependent exopeptidases"/>
    <property type="match status" value="1"/>
</dbReference>
<dbReference type="NCBIfam" id="TIGR01891">
    <property type="entry name" value="amidohydrolases"/>
    <property type="match status" value="1"/>
</dbReference>
<accession>A0ABV5SK05</accession>